<evidence type="ECO:0000256" key="7">
    <source>
        <dbReference type="PROSITE-ProRule" id="PRU00221"/>
    </source>
</evidence>
<dbReference type="SMART" id="SM00320">
    <property type="entry name" value="WD40"/>
    <property type="match status" value="6"/>
</dbReference>
<feature type="repeat" description="WD" evidence="7">
    <location>
        <begin position="176"/>
        <end position="217"/>
    </location>
</feature>
<dbReference type="SUPFAM" id="SSF101908">
    <property type="entry name" value="Putative isomerase YbhE"/>
    <property type="match status" value="1"/>
</dbReference>
<keyword evidence="2" id="KW-0963">Cytoplasm</keyword>
<evidence type="ECO:0000256" key="2">
    <source>
        <dbReference type="ARBA" id="ARBA00022490"/>
    </source>
</evidence>
<keyword evidence="3 7" id="KW-0853">WD repeat</keyword>
<dbReference type="InterPro" id="IPR001680">
    <property type="entry name" value="WD40_rpt"/>
</dbReference>
<dbReference type="GO" id="GO:0032456">
    <property type="term" value="P:endocytic recycling"/>
    <property type="evidence" value="ECO:0007669"/>
    <property type="project" value="EnsemblFungi"/>
</dbReference>
<gene>
    <name evidence="8" type="ORF">LADA_0D00958G</name>
</gene>
<dbReference type="Pfam" id="PF00400">
    <property type="entry name" value="WD40"/>
    <property type="match status" value="2"/>
</dbReference>
<keyword evidence="4" id="KW-0819">tRNA processing</keyword>
<comment type="subcellular location">
    <subcellularLocation>
        <location evidence="1">Cytoplasm</location>
    </subcellularLocation>
</comment>
<dbReference type="SUPFAM" id="SSF50978">
    <property type="entry name" value="WD40 repeat-like"/>
    <property type="match status" value="2"/>
</dbReference>
<dbReference type="PROSITE" id="PS50294">
    <property type="entry name" value="WD_REPEATS_REGION"/>
    <property type="match status" value="1"/>
</dbReference>
<dbReference type="InterPro" id="IPR051973">
    <property type="entry name" value="tRNA_Anticodon_Mtase-Reg"/>
</dbReference>
<accession>A0A1G4J4B4</accession>
<proteinExistence type="inferred from homology"/>
<dbReference type="OrthoDB" id="66881at2759"/>
<organism evidence="8 9">
    <name type="scientific">Lachancea dasiensis</name>
    <dbReference type="NCBI Taxonomy" id="1072105"/>
    <lineage>
        <taxon>Eukaryota</taxon>
        <taxon>Fungi</taxon>
        <taxon>Dikarya</taxon>
        <taxon>Ascomycota</taxon>
        <taxon>Saccharomycotina</taxon>
        <taxon>Saccharomycetes</taxon>
        <taxon>Saccharomycetales</taxon>
        <taxon>Saccharomycetaceae</taxon>
        <taxon>Lachancea</taxon>
    </lineage>
</organism>
<evidence type="ECO:0000313" key="9">
    <source>
        <dbReference type="Proteomes" id="UP000190274"/>
    </source>
</evidence>
<dbReference type="EMBL" id="LT598454">
    <property type="protein sequence ID" value="SCU84304.1"/>
    <property type="molecule type" value="Genomic_DNA"/>
</dbReference>
<evidence type="ECO:0000256" key="1">
    <source>
        <dbReference type="ARBA" id="ARBA00004496"/>
    </source>
</evidence>
<comment type="similarity">
    <text evidence="6">Belongs to the WD repeat WDR6 family.</text>
</comment>
<evidence type="ECO:0000313" key="8">
    <source>
        <dbReference type="EMBL" id="SCU84304.1"/>
    </source>
</evidence>
<evidence type="ECO:0000256" key="3">
    <source>
        <dbReference type="ARBA" id="ARBA00022574"/>
    </source>
</evidence>
<dbReference type="PANTHER" id="PTHR14344:SF3">
    <property type="entry name" value="WD REPEAT-CONTAINING PROTEIN 6"/>
    <property type="match status" value="1"/>
</dbReference>
<dbReference type="AlphaFoldDB" id="A0A1G4J4B4"/>
<sequence>MKAEELSHYGPSICVKFHGDYVVAGYGVYIHVYEVKSGKLVNQSQIFHKNKVHGLAIQKGLILAYGARSVSIVPWERVLKYSDNCGLEKMCPEWIISAEFSFNRSSVFLLTSYNKVLCCDLELTVKSTKAVFGERAILYSGTITVHNDDKVMVNAGTVMDGIFVWDLFSEQTQHHFTDHEGSIFYVTASDDGKFLASCSDDRSIKLWDLSSGKLVSTGWGHAARIWNLQFFGENCDKLISVSEDCTCRVWDVCQQGEDLQQMDIFEVHLSKNVWGVDVDSERMIAVTSGNDGRIKLTDLLLKSRSGDESELFSMDDIRSHGIDLQSNEIVKGFYWLEFGLVVMTSEGRVLQYNQETLKWSSLLIDRKFARYSTTSGVQEFEIVIFAGGDCDLLILKFSKDGELLKRKSSHVEALSKSTMCLVDHEGENFIVALQSPNEREPLYCVKFNGESLEEEAHFCFAKPANFNSSSILYHRNFLILGSRYSTLVVFDLQHSNSPPMILNRILPGDAITSIRFVEATIDGHSLFSVTDRDGYYCFVSLELGGMGSDIVLVNKTSKGFLEGAYYDERGDYITYGFRSNTFGIYNETKQFDITSVLCGGSHRQWKFLPNFGSEEFVLIYVKASCINLRRFHKSVTSIALRNGLHGREIRDLTICPNKYGDNDHIFCSGAEDTTIKLNRLEGVTGMTKTVWTLRKHTSGLQRCKFVSDEYMISSAAREELYLWKVSTMYDSNPYIKILATLPPSTEIPDLRIMDFDVKFIEGTNDFLLVTVYSDSAIKVWFYGQKSEKFTLLGEGKYETCCLLNISLVVLADRLVIVVSPTDGHLVIWDLTDSTPVYVKDQKVYWKPTDFSTPLQLPFYLMRLHVHSAGIKTLQVRVLSANAFLVYTGGDDNAVAISEFVTQRGKSGIVGRVLDCQTAGAASTITSVNLLNNGANLITASVDQKLRYYNVSGNSLALKDVLYTTNADTGCVDVTPSATNGSIVLVAGVGFSAWHLDHEDS</sequence>
<dbReference type="InterPro" id="IPR036322">
    <property type="entry name" value="WD40_repeat_dom_sf"/>
</dbReference>
<dbReference type="GO" id="GO:0005768">
    <property type="term" value="C:endosome"/>
    <property type="evidence" value="ECO:0007669"/>
    <property type="project" value="EnsemblFungi"/>
</dbReference>
<evidence type="ECO:0000256" key="5">
    <source>
        <dbReference type="ARBA" id="ARBA00022737"/>
    </source>
</evidence>
<dbReference type="Gene3D" id="2.130.10.10">
    <property type="entry name" value="YVTN repeat-like/Quinoprotein amine dehydrogenase"/>
    <property type="match status" value="3"/>
</dbReference>
<dbReference type="PANTHER" id="PTHR14344">
    <property type="entry name" value="WD REPEAT PROTEIN"/>
    <property type="match status" value="1"/>
</dbReference>
<dbReference type="Proteomes" id="UP000190274">
    <property type="component" value="Chromosome D"/>
</dbReference>
<name>A0A1G4J4B4_9SACH</name>
<dbReference type="SUPFAM" id="SSF50969">
    <property type="entry name" value="YVTN repeat-like/Quinoprotein amine dehydrogenase"/>
    <property type="match status" value="1"/>
</dbReference>
<keyword evidence="5" id="KW-0677">Repeat</keyword>
<keyword evidence="9" id="KW-1185">Reference proteome</keyword>
<dbReference type="PROSITE" id="PS00678">
    <property type="entry name" value="WD_REPEATS_1"/>
    <property type="match status" value="1"/>
</dbReference>
<evidence type="ECO:0000256" key="4">
    <source>
        <dbReference type="ARBA" id="ARBA00022694"/>
    </source>
</evidence>
<protein>
    <submittedName>
        <fullName evidence="8">LADA_0D00958g1_1</fullName>
    </submittedName>
</protein>
<dbReference type="STRING" id="1266660.A0A1G4J4B4"/>
<dbReference type="InterPro" id="IPR015943">
    <property type="entry name" value="WD40/YVTN_repeat-like_dom_sf"/>
</dbReference>
<dbReference type="InterPro" id="IPR011044">
    <property type="entry name" value="Quino_amine_DH_bsu"/>
</dbReference>
<dbReference type="GO" id="GO:0002130">
    <property type="term" value="P:wobble position ribose methylation"/>
    <property type="evidence" value="ECO:0007669"/>
    <property type="project" value="EnsemblFungi"/>
</dbReference>
<dbReference type="PROSITE" id="PS50082">
    <property type="entry name" value="WD_REPEATS_2"/>
    <property type="match status" value="1"/>
</dbReference>
<dbReference type="InterPro" id="IPR019775">
    <property type="entry name" value="WD40_repeat_CS"/>
</dbReference>
<reference evidence="8 9" key="1">
    <citation type="submission" date="2016-03" db="EMBL/GenBank/DDBJ databases">
        <authorList>
            <person name="Devillers H."/>
        </authorList>
    </citation>
    <scope>NUCLEOTIDE SEQUENCE [LARGE SCALE GENOMIC DNA]</scope>
    <source>
        <strain evidence="8">CBS 10888</strain>
    </source>
</reference>
<dbReference type="GO" id="GO:0030234">
    <property type="term" value="F:enzyme regulator activity"/>
    <property type="evidence" value="ECO:0007669"/>
    <property type="project" value="EnsemblFungi"/>
</dbReference>
<evidence type="ECO:0000256" key="6">
    <source>
        <dbReference type="ARBA" id="ARBA00038255"/>
    </source>
</evidence>